<evidence type="ECO:0000313" key="2">
    <source>
        <dbReference type="EMBL" id="GGF39289.1"/>
    </source>
</evidence>
<dbReference type="EMBL" id="BMEM01000001">
    <property type="protein sequence ID" value="GGF39289.1"/>
    <property type="molecule type" value="Genomic_DNA"/>
</dbReference>
<proteinExistence type="predicted"/>
<protein>
    <submittedName>
        <fullName evidence="2">Uncharacterized protein</fullName>
    </submittedName>
</protein>
<reference evidence="2" key="2">
    <citation type="submission" date="2020-09" db="EMBL/GenBank/DDBJ databases">
        <authorList>
            <person name="Sun Q."/>
            <person name="Zhou Y."/>
        </authorList>
    </citation>
    <scope>NUCLEOTIDE SEQUENCE</scope>
    <source>
        <strain evidence="2">CGMCC 1.12160</strain>
    </source>
</reference>
<feature type="compositionally biased region" description="Polar residues" evidence="1">
    <location>
        <begin position="87"/>
        <end position="97"/>
    </location>
</feature>
<feature type="region of interest" description="Disordered" evidence="1">
    <location>
        <begin position="69"/>
        <end position="97"/>
    </location>
</feature>
<evidence type="ECO:0000313" key="3">
    <source>
        <dbReference type="Proteomes" id="UP000605670"/>
    </source>
</evidence>
<dbReference type="RefSeq" id="WP_188427899.1">
    <property type="nucleotide sequence ID" value="NZ_BAABKH010000010.1"/>
</dbReference>
<accession>A0A917F3E8</accession>
<feature type="region of interest" description="Disordered" evidence="1">
    <location>
        <begin position="1"/>
        <end position="54"/>
    </location>
</feature>
<organism evidence="2 3">
    <name type="scientific">Ornithinimicrobium tianjinense</name>
    <dbReference type="NCBI Taxonomy" id="1195761"/>
    <lineage>
        <taxon>Bacteria</taxon>
        <taxon>Bacillati</taxon>
        <taxon>Actinomycetota</taxon>
        <taxon>Actinomycetes</taxon>
        <taxon>Micrococcales</taxon>
        <taxon>Ornithinimicrobiaceae</taxon>
        <taxon>Ornithinimicrobium</taxon>
    </lineage>
</organism>
<evidence type="ECO:0000256" key="1">
    <source>
        <dbReference type="SAM" id="MobiDB-lite"/>
    </source>
</evidence>
<feature type="compositionally biased region" description="Acidic residues" evidence="1">
    <location>
        <begin position="38"/>
        <end position="49"/>
    </location>
</feature>
<feature type="compositionally biased region" description="Low complexity" evidence="1">
    <location>
        <begin position="69"/>
        <end position="78"/>
    </location>
</feature>
<dbReference type="Proteomes" id="UP000605670">
    <property type="component" value="Unassembled WGS sequence"/>
</dbReference>
<reference evidence="2" key="1">
    <citation type="journal article" date="2014" name="Int. J. Syst. Evol. Microbiol.">
        <title>Complete genome sequence of Corynebacterium casei LMG S-19264T (=DSM 44701T), isolated from a smear-ripened cheese.</title>
        <authorList>
            <consortium name="US DOE Joint Genome Institute (JGI-PGF)"/>
            <person name="Walter F."/>
            <person name="Albersmeier A."/>
            <person name="Kalinowski J."/>
            <person name="Ruckert C."/>
        </authorList>
    </citation>
    <scope>NUCLEOTIDE SEQUENCE</scope>
    <source>
        <strain evidence="2">CGMCC 1.12160</strain>
    </source>
</reference>
<name>A0A917F3E8_9MICO</name>
<keyword evidence="3" id="KW-1185">Reference proteome</keyword>
<comment type="caution">
    <text evidence="2">The sequence shown here is derived from an EMBL/GenBank/DDBJ whole genome shotgun (WGS) entry which is preliminary data.</text>
</comment>
<dbReference type="AlphaFoldDB" id="A0A917F3E8"/>
<gene>
    <name evidence="2" type="ORF">GCM10011366_03630</name>
</gene>
<sequence length="245" mass="26359">MGEGGIEVTTTGWDATEVPAAPDDAMTLTGEPAPPAPEPEDGEAPDVPDGEVPSVEKIWPTVVERARSASSVTSSSVEAGTYEPRTQIITGQTDDSNVEQRSLVNGKASTERLVDGVTYLKGDVAYWDSAIELADRWLIKPDEGSPLLFTPSQEIEDLLAWVGPAEGTEMVRAELTTFRGAPAYCYTLVTADDDPRQVWVSAEKEPRLLMVAIDQGGDEWGVYTLTDWDRVEPVIAPEGAVPLGQ</sequence>